<sequence>MGIAKTKGVNEMEWINNSYHEIGRMMREYGSRQPQAVPCHASAQARKWADQKGYNPLMMMGLDRS</sequence>
<reference evidence="2" key="1">
    <citation type="submission" date="2015-07" db="EMBL/GenBank/DDBJ databases">
        <authorList>
            <person name="Rodrigo-Torres Lidia"/>
            <person name="Arahal R.David."/>
        </authorList>
    </citation>
    <scope>NUCLEOTIDE SEQUENCE [LARGE SCALE GENOMIC DNA]</scope>
    <source>
        <strain evidence="2">CECT 5096</strain>
    </source>
</reference>
<dbReference type="AlphaFoldDB" id="A0A0M6ZD84"/>
<accession>A0A0M6ZD84</accession>
<dbReference type="EMBL" id="CXWC01000013">
    <property type="protein sequence ID" value="CTQ77558.1"/>
    <property type="molecule type" value="Genomic_DNA"/>
</dbReference>
<keyword evidence="2" id="KW-1185">Reference proteome</keyword>
<organism evidence="1 2">
    <name type="scientific">Roseibium album</name>
    <dbReference type="NCBI Taxonomy" id="311410"/>
    <lineage>
        <taxon>Bacteria</taxon>
        <taxon>Pseudomonadati</taxon>
        <taxon>Pseudomonadota</taxon>
        <taxon>Alphaproteobacteria</taxon>
        <taxon>Hyphomicrobiales</taxon>
        <taxon>Stappiaceae</taxon>
        <taxon>Roseibium</taxon>
    </lineage>
</organism>
<dbReference type="Proteomes" id="UP000049983">
    <property type="component" value="Unassembled WGS sequence"/>
</dbReference>
<name>A0A0M6ZD84_9HYPH</name>
<evidence type="ECO:0000313" key="1">
    <source>
        <dbReference type="EMBL" id="CTQ77558.1"/>
    </source>
</evidence>
<gene>
    <name evidence="1" type="ORF">LA5096_05198</name>
</gene>
<proteinExistence type="predicted"/>
<protein>
    <submittedName>
        <fullName evidence="1">Uncharacterized protein</fullName>
    </submittedName>
</protein>
<dbReference type="STRING" id="311410.LA5095_03916"/>
<evidence type="ECO:0000313" key="2">
    <source>
        <dbReference type="Proteomes" id="UP000049983"/>
    </source>
</evidence>